<proteinExistence type="predicted"/>
<dbReference type="AlphaFoldDB" id="A0A6N7KN17"/>
<protein>
    <submittedName>
        <fullName evidence="1">Uncharacterized protein</fullName>
    </submittedName>
</protein>
<name>A0A6N7KN17_9ACTN</name>
<accession>A0A6N7KN17</accession>
<reference evidence="1 2" key="1">
    <citation type="submission" date="2019-09" db="EMBL/GenBank/DDBJ databases">
        <title>Genome Sequences of Streptomyces kaniharaensis ATCC 21070.</title>
        <authorList>
            <person name="Zhu W."/>
            <person name="De Crecy-Lagard V."/>
            <person name="Richards N.G."/>
        </authorList>
    </citation>
    <scope>NUCLEOTIDE SEQUENCE [LARGE SCALE GENOMIC DNA]</scope>
    <source>
        <strain evidence="1 2">SF-557</strain>
    </source>
</reference>
<keyword evidence="2" id="KW-1185">Reference proteome</keyword>
<dbReference type="Proteomes" id="UP000450000">
    <property type="component" value="Unassembled WGS sequence"/>
</dbReference>
<evidence type="ECO:0000313" key="1">
    <source>
        <dbReference type="EMBL" id="MQS11838.1"/>
    </source>
</evidence>
<organism evidence="1 2">
    <name type="scientific">Streptomyces kaniharaensis</name>
    <dbReference type="NCBI Taxonomy" id="212423"/>
    <lineage>
        <taxon>Bacteria</taxon>
        <taxon>Bacillati</taxon>
        <taxon>Actinomycetota</taxon>
        <taxon>Actinomycetes</taxon>
        <taxon>Kitasatosporales</taxon>
        <taxon>Streptomycetaceae</taxon>
        <taxon>Streptomyces</taxon>
    </lineage>
</organism>
<dbReference type="EMBL" id="WBOF01000001">
    <property type="protein sequence ID" value="MQS11838.1"/>
    <property type="molecule type" value="Genomic_DNA"/>
</dbReference>
<comment type="caution">
    <text evidence="1">The sequence shown here is derived from an EMBL/GenBank/DDBJ whole genome shotgun (WGS) entry which is preliminary data.</text>
</comment>
<sequence>MAAVLPAALLFGLAAGSSGPPRRGGRLFFRRLRGDLPAAHTPGLAPSPGRWWLRTSVLVPSAPCRPSVSAAASRFRAVLSPVCGGD</sequence>
<evidence type="ECO:0000313" key="2">
    <source>
        <dbReference type="Proteomes" id="UP000450000"/>
    </source>
</evidence>
<gene>
    <name evidence="1" type="ORF">F7Q99_05920</name>
</gene>